<dbReference type="PANTHER" id="PTHR10641:SF1320">
    <property type="entry name" value="TRANSCRIPTION FACTOR MYB96"/>
    <property type="match status" value="1"/>
</dbReference>
<dbReference type="GO" id="GO:0003677">
    <property type="term" value="F:DNA binding"/>
    <property type="evidence" value="ECO:0007669"/>
    <property type="project" value="UniProtKB-KW"/>
</dbReference>
<dbReference type="PANTHER" id="PTHR10641">
    <property type="entry name" value="MYB FAMILY TRANSCRIPTION FACTOR"/>
    <property type="match status" value="1"/>
</dbReference>
<dbReference type="GO" id="GO:0009733">
    <property type="term" value="P:response to auxin"/>
    <property type="evidence" value="ECO:0007669"/>
    <property type="project" value="TreeGrafter"/>
</dbReference>
<dbReference type="GO" id="GO:0005634">
    <property type="term" value="C:nucleus"/>
    <property type="evidence" value="ECO:0007669"/>
    <property type="project" value="UniProtKB-SubCell"/>
</dbReference>
<dbReference type="Proteomes" id="UP000834106">
    <property type="component" value="Chromosome 9"/>
</dbReference>
<sequence>MGRPPCCDKMTVKKGPWTPEEDIILVSYIQERGPGNWRTVPSNAGLLRCSKSCRLRWTNYLRPGIKRGNFTEHEEKIIIHLQNLLGNRWAAIASYLPERTDNDIKNYWNTQLKKKLNKLQQGDDANNQERHSVSESISKGHSNPSEGTLSATTPPEGNHYLFSFNSDESDEAAANFTPENGAFKDEKQQDLNNQMPLTLLEKWLFDDVATQGDEEIVDMSLGETSRLF</sequence>
<dbReference type="AlphaFoldDB" id="A0AAD1ZHV7"/>
<comment type="subcellular location">
    <subcellularLocation>
        <location evidence="1">Nucleus</location>
    </subcellularLocation>
</comment>
<evidence type="ECO:0000256" key="6">
    <source>
        <dbReference type="SAM" id="MobiDB-lite"/>
    </source>
</evidence>
<dbReference type="Gene3D" id="1.10.10.60">
    <property type="entry name" value="Homeodomain-like"/>
    <property type="match status" value="2"/>
</dbReference>
<proteinExistence type="predicted"/>
<comment type="function">
    <text evidence="5">Transcription factor.</text>
</comment>
<feature type="region of interest" description="Disordered" evidence="6">
    <location>
        <begin position="119"/>
        <end position="160"/>
    </location>
</feature>
<feature type="compositionally biased region" description="Polar residues" evidence="6">
    <location>
        <begin position="134"/>
        <end position="155"/>
    </location>
</feature>
<keyword evidence="3" id="KW-0238">DNA-binding</keyword>
<accession>A0AAD1ZHV7</accession>
<dbReference type="EMBL" id="OU503044">
    <property type="protein sequence ID" value="CAI9767302.1"/>
    <property type="molecule type" value="Genomic_DNA"/>
</dbReference>
<dbReference type="InterPro" id="IPR009057">
    <property type="entry name" value="Homeodomain-like_sf"/>
</dbReference>
<dbReference type="InterPro" id="IPR015495">
    <property type="entry name" value="Myb_TF_plants"/>
</dbReference>
<name>A0AAD1ZHV7_9LAMI</name>
<dbReference type="InterPro" id="IPR001005">
    <property type="entry name" value="SANT/Myb"/>
</dbReference>
<evidence type="ECO:0000256" key="4">
    <source>
        <dbReference type="ARBA" id="ARBA00023242"/>
    </source>
</evidence>
<keyword evidence="4" id="KW-0539">Nucleus</keyword>
<reference evidence="8" key="1">
    <citation type="submission" date="2023-05" db="EMBL/GenBank/DDBJ databases">
        <authorList>
            <person name="Huff M."/>
        </authorList>
    </citation>
    <scope>NUCLEOTIDE SEQUENCE</scope>
</reference>
<gene>
    <name evidence="8" type="ORF">FPE_LOCUS14732</name>
</gene>
<keyword evidence="2" id="KW-0677">Repeat</keyword>
<evidence type="ECO:0000259" key="7">
    <source>
        <dbReference type="SMART" id="SM00717"/>
    </source>
</evidence>
<protein>
    <recommendedName>
        <fullName evidence="7">Myb-like domain-containing protein</fullName>
    </recommendedName>
</protein>
<evidence type="ECO:0000256" key="2">
    <source>
        <dbReference type="ARBA" id="ARBA00022737"/>
    </source>
</evidence>
<evidence type="ECO:0000313" key="9">
    <source>
        <dbReference type="Proteomes" id="UP000834106"/>
    </source>
</evidence>
<dbReference type="SMART" id="SM00717">
    <property type="entry name" value="SANT"/>
    <property type="match status" value="2"/>
</dbReference>
<dbReference type="Pfam" id="PF00249">
    <property type="entry name" value="Myb_DNA-binding"/>
    <property type="match status" value="2"/>
</dbReference>
<organism evidence="8 9">
    <name type="scientific">Fraxinus pennsylvanica</name>
    <dbReference type="NCBI Taxonomy" id="56036"/>
    <lineage>
        <taxon>Eukaryota</taxon>
        <taxon>Viridiplantae</taxon>
        <taxon>Streptophyta</taxon>
        <taxon>Embryophyta</taxon>
        <taxon>Tracheophyta</taxon>
        <taxon>Spermatophyta</taxon>
        <taxon>Magnoliopsida</taxon>
        <taxon>eudicotyledons</taxon>
        <taxon>Gunneridae</taxon>
        <taxon>Pentapetalae</taxon>
        <taxon>asterids</taxon>
        <taxon>lamiids</taxon>
        <taxon>Lamiales</taxon>
        <taxon>Oleaceae</taxon>
        <taxon>Oleeae</taxon>
        <taxon>Fraxinus</taxon>
    </lineage>
</organism>
<keyword evidence="9" id="KW-1185">Reference proteome</keyword>
<dbReference type="SUPFAM" id="SSF46689">
    <property type="entry name" value="Homeodomain-like"/>
    <property type="match status" value="1"/>
</dbReference>
<dbReference type="FunFam" id="1.10.10.60:FF:000001">
    <property type="entry name" value="MYB-related transcription factor"/>
    <property type="match status" value="1"/>
</dbReference>
<dbReference type="CDD" id="cd00167">
    <property type="entry name" value="SANT"/>
    <property type="match status" value="2"/>
</dbReference>
<evidence type="ECO:0000256" key="3">
    <source>
        <dbReference type="ARBA" id="ARBA00023125"/>
    </source>
</evidence>
<feature type="domain" description="Myb-like" evidence="7">
    <location>
        <begin position="66"/>
        <end position="114"/>
    </location>
</feature>
<feature type="domain" description="Myb-like" evidence="7">
    <location>
        <begin position="13"/>
        <end position="63"/>
    </location>
</feature>
<evidence type="ECO:0000256" key="1">
    <source>
        <dbReference type="ARBA" id="ARBA00004123"/>
    </source>
</evidence>
<evidence type="ECO:0000256" key="5">
    <source>
        <dbReference type="ARBA" id="ARBA00057804"/>
    </source>
</evidence>
<evidence type="ECO:0000313" key="8">
    <source>
        <dbReference type="EMBL" id="CAI9767302.1"/>
    </source>
</evidence>